<proteinExistence type="predicted"/>
<keyword evidence="2" id="KW-1185">Reference proteome</keyword>
<evidence type="ECO:0000313" key="1">
    <source>
        <dbReference type="EMBL" id="BBY44150.1"/>
    </source>
</evidence>
<reference evidence="1 2" key="1">
    <citation type="journal article" date="2019" name="Emerg. Microbes Infect.">
        <title>Comprehensive subspecies identification of 175 nontuberculous mycobacteria species based on 7547 genomic profiles.</title>
        <authorList>
            <person name="Matsumoto Y."/>
            <person name="Kinjo T."/>
            <person name="Motooka D."/>
            <person name="Nabeya D."/>
            <person name="Jung N."/>
            <person name="Uechi K."/>
            <person name="Horii T."/>
            <person name="Iida T."/>
            <person name="Fujita J."/>
            <person name="Nakamura S."/>
        </authorList>
    </citation>
    <scope>NUCLEOTIDE SEQUENCE [LARGE SCALE GENOMIC DNA]</scope>
    <source>
        <strain evidence="1 2">JCM 18439</strain>
    </source>
</reference>
<gene>
    <name evidence="1" type="ORF">MCEL_24450</name>
</gene>
<sequence length="341" mass="37656">MAGHPLGLLSMASVVIHAAKPEPLLSLRPGRCDTNYVDRVLDGLIGVRNREITALLAVVAELLVDDPAPRLRCEQELAERGEHLPQWITALSQAKIYRAVRRINVFGDVDELVVGVRLAGGHELTIAVRIDHNMFSSITDAGAVPDPIDETLAQLAESSSDVQVLEMKLVDARVWIENALAKPTFAPQTDTWPLYRALVRWLVELLPQGGEHRPPAMDWKAAEELCDRFFATDSAAPFSDSGHRELLLDLVETGTGDPLRWSAARVEHAIAGVSYIEDHIPLEAMLDAPDLLRAFIPYAHAQSGIRDELTSGTIAMVDALRSSYKREVLRQAKYWDLDDAV</sequence>
<dbReference type="KEGG" id="mcee:MCEL_24450"/>
<name>A0A7I7RIQ8_MYCCF</name>
<organism evidence="1 2">
    <name type="scientific">Mycolicibacterium celeriflavum</name>
    <name type="common">Mycobacterium celeriflavum</name>
    <dbReference type="NCBI Taxonomy" id="1249101"/>
    <lineage>
        <taxon>Bacteria</taxon>
        <taxon>Bacillati</taxon>
        <taxon>Actinomycetota</taxon>
        <taxon>Actinomycetes</taxon>
        <taxon>Mycobacteriales</taxon>
        <taxon>Mycobacteriaceae</taxon>
        <taxon>Mycolicibacterium</taxon>
    </lineage>
</organism>
<dbReference type="AlphaFoldDB" id="A0A7I7RIQ8"/>
<protein>
    <submittedName>
        <fullName evidence="1">Uncharacterized protein</fullName>
    </submittedName>
</protein>
<accession>A0A7I7RIQ8</accession>
<evidence type="ECO:0000313" key="2">
    <source>
        <dbReference type="Proteomes" id="UP000466431"/>
    </source>
</evidence>
<dbReference type="Proteomes" id="UP000466431">
    <property type="component" value="Chromosome"/>
</dbReference>
<dbReference type="EMBL" id="AP022591">
    <property type="protein sequence ID" value="BBY44150.1"/>
    <property type="molecule type" value="Genomic_DNA"/>
</dbReference>